<keyword evidence="5 6" id="KW-0472">Membrane</keyword>
<dbReference type="Proteomes" id="UP000799779">
    <property type="component" value="Unassembled WGS sequence"/>
</dbReference>
<evidence type="ECO:0008006" key="9">
    <source>
        <dbReference type="Google" id="ProtNLM"/>
    </source>
</evidence>
<dbReference type="AlphaFoldDB" id="A0A6A5W1H4"/>
<evidence type="ECO:0000313" key="7">
    <source>
        <dbReference type="EMBL" id="KAF1995560.1"/>
    </source>
</evidence>
<proteinExistence type="inferred from homology"/>
<evidence type="ECO:0000256" key="6">
    <source>
        <dbReference type="SAM" id="Phobius"/>
    </source>
</evidence>
<gene>
    <name evidence="7" type="ORF">P154DRAFT_526254</name>
</gene>
<dbReference type="PANTHER" id="PTHR42038:SF2">
    <property type="entry name" value="TERPENE CYCLASE AUSL"/>
    <property type="match status" value="1"/>
</dbReference>
<evidence type="ECO:0000313" key="8">
    <source>
        <dbReference type="Proteomes" id="UP000799779"/>
    </source>
</evidence>
<feature type="transmembrane region" description="Helical" evidence="6">
    <location>
        <begin position="161"/>
        <end position="183"/>
    </location>
</feature>
<dbReference type="GO" id="GO:0016829">
    <property type="term" value="F:lyase activity"/>
    <property type="evidence" value="ECO:0007669"/>
    <property type="project" value="InterPro"/>
</dbReference>
<organism evidence="7 8">
    <name type="scientific">Amniculicola lignicola CBS 123094</name>
    <dbReference type="NCBI Taxonomy" id="1392246"/>
    <lineage>
        <taxon>Eukaryota</taxon>
        <taxon>Fungi</taxon>
        <taxon>Dikarya</taxon>
        <taxon>Ascomycota</taxon>
        <taxon>Pezizomycotina</taxon>
        <taxon>Dothideomycetes</taxon>
        <taxon>Pleosporomycetidae</taxon>
        <taxon>Pleosporales</taxon>
        <taxon>Amniculicolaceae</taxon>
        <taxon>Amniculicola</taxon>
    </lineage>
</organism>
<feature type="transmembrane region" description="Helical" evidence="6">
    <location>
        <begin position="39"/>
        <end position="57"/>
    </location>
</feature>
<evidence type="ECO:0000256" key="2">
    <source>
        <dbReference type="ARBA" id="ARBA00006757"/>
    </source>
</evidence>
<name>A0A6A5W1H4_9PLEO</name>
<feature type="transmembrane region" description="Helical" evidence="6">
    <location>
        <begin position="127"/>
        <end position="149"/>
    </location>
</feature>
<keyword evidence="3 6" id="KW-0812">Transmembrane</keyword>
<dbReference type="Pfam" id="PF25129">
    <property type="entry name" value="Pyr4-TMTC"/>
    <property type="match status" value="2"/>
</dbReference>
<keyword evidence="4 6" id="KW-1133">Transmembrane helix</keyword>
<accession>A0A6A5W1H4</accession>
<keyword evidence="8" id="KW-1185">Reference proteome</keyword>
<comment type="subcellular location">
    <subcellularLocation>
        <location evidence="1">Membrane</location>
        <topology evidence="1">Multi-pass membrane protein</topology>
    </subcellularLocation>
</comment>
<feature type="transmembrane region" description="Helical" evidence="6">
    <location>
        <begin position="77"/>
        <end position="97"/>
    </location>
</feature>
<dbReference type="GO" id="GO:0016020">
    <property type="term" value="C:membrane"/>
    <property type="evidence" value="ECO:0007669"/>
    <property type="project" value="UniProtKB-SubCell"/>
</dbReference>
<dbReference type="InterPro" id="IPR039020">
    <property type="entry name" value="PaxB-like"/>
</dbReference>
<reference evidence="7" key="1">
    <citation type="journal article" date="2020" name="Stud. Mycol.">
        <title>101 Dothideomycetes genomes: a test case for predicting lifestyles and emergence of pathogens.</title>
        <authorList>
            <person name="Haridas S."/>
            <person name="Albert R."/>
            <person name="Binder M."/>
            <person name="Bloem J."/>
            <person name="Labutti K."/>
            <person name="Salamov A."/>
            <person name="Andreopoulos B."/>
            <person name="Baker S."/>
            <person name="Barry K."/>
            <person name="Bills G."/>
            <person name="Bluhm B."/>
            <person name="Cannon C."/>
            <person name="Castanera R."/>
            <person name="Culley D."/>
            <person name="Daum C."/>
            <person name="Ezra D."/>
            <person name="Gonzalez J."/>
            <person name="Henrissat B."/>
            <person name="Kuo A."/>
            <person name="Liang C."/>
            <person name="Lipzen A."/>
            <person name="Lutzoni F."/>
            <person name="Magnuson J."/>
            <person name="Mondo S."/>
            <person name="Nolan M."/>
            <person name="Ohm R."/>
            <person name="Pangilinan J."/>
            <person name="Park H.-J."/>
            <person name="Ramirez L."/>
            <person name="Alfaro M."/>
            <person name="Sun H."/>
            <person name="Tritt A."/>
            <person name="Yoshinaga Y."/>
            <person name="Zwiers L.-H."/>
            <person name="Turgeon B."/>
            <person name="Goodwin S."/>
            <person name="Spatafora J."/>
            <person name="Crous P."/>
            <person name="Grigoriev I."/>
        </authorList>
    </citation>
    <scope>NUCLEOTIDE SEQUENCE</scope>
    <source>
        <strain evidence="7">CBS 123094</strain>
    </source>
</reference>
<evidence type="ECO:0000256" key="1">
    <source>
        <dbReference type="ARBA" id="ARBA00004141"/>
    </source>
</evidence>
<dbReference type="OrthoDB" id="5294024at2759"/>
<evidence type="ECO:0000256" key="3">
    <source>
        <dbReference type="ARBA" id="ARBA00022692"/>
    </source>
</evidence>
<feature type="transmembrane region" description="Helical" evidence="6">
    <location>
        <begin position="12"/>
        <end position="33"/>
    </location>
</feature>
<sequence>MTLRSIQSRTYSMPLFSLALNFSWEAIFSLYVAETLFEKTAFAIWMLLDLGLIYTTVTYGAHEWPHAPVVGRHIGKIWAVACAWSCLFLWCGCRWWLGLGGTGTGGAVSPKEGKVYRGVEGPDSTELGYWSVVVIQNVLSGSLVAQLVVRGSSRGSGYGIWAARFGASLVGLNGYFGYVWWVWPEAHGYVVGDLSVCLGGTWVVLDLVYLAVLREVKKGERKKSESEKSERKKVR</sequence>
<protein>
    <recommendedName>
        <fullName evidence="9">Integral membrane protein</fullName>
    </recommendedName>
</protein>
<dbReference type="EMBL" id="ML977637">
    <property type="protein sequence ID" value="KAF1995560.1"/>
    <property type="molecule type" value="Genomic_DNA"/>
</dbReference>
<comment type="similarity">
    <text evidence="2">Belongs to the paxB family.</text>
</comment>
<evidence type="ECO:0000256" key="5">
    <source>
        <dbReference type="ARBA" id="ARBA00023136"/>
    </source>
</evidence>
<feature type="transmembrane region" description="Helical" evidence="6">
    <location>
        <begin position="189"/>
        <end position="213"/>
    </location>
</feature>
<evidence type="ECO:0000256" key="4">
    <source>
        <dbReference type="ARBA" id="ARBA00022989"/>
    </source>
</evidence>
<dbReference type="PANTHER" id="PTHR42038">
    <property type="match status" value="1"/>
</dbReference>